<keyword evidence="1" id="KW-0472">Membrane</keyword>
<organism evidence="2">
    <name type="scientific">Amphimedon queenslandica</name>
    <name type="common">Sponge</name>
    <dbReference type="NCBI Taxonomy" id="400682"/>
    <lineage>
        <taxon>Eukaryota</taxon>
        <taxon>Metazoa</taxon>
        <taxon>Porifera</taxon>
        <taxon>Demospongiae</taxon>
        <taxon>Heteroscleromorpha</taxon>
        <taxon>Haplosclerida</taxon>
        <taxon>Niphatidae</taxon>
        <taxon>Amphimedon</taxon>
    </lineage>
</organism>
<sequence length="572" mass="65461">MRSGKNVYNSSLSIIADSGYGNYKIRQSISINFLNCPIGFQFTDVTNNCTCDNIFKKLKFKPVCKISSHLFINNSNPLSTISRYYMAGWIGLVNLTSGTTAFGAAKSCHLFCYLDSIHNLFLVKGTDIKITNKDLSDAAPLCTTNRRGPLCSQCSPGYSVVFGSIRCSKCSNWWLLTTLAYAVAGPLFIYLLYALRLTLTTGTMNGIVFYAQILVTYNQFNLRSRNFVSVFYSISNGLISLLNLNINFNYPICLYNGMTEAWKFALSLVFPIYLMVIVVLLIIISRYSVKLSNKISVSSIQVLVTVVHLSFSSFLVSVQNVYTYSIIHLNTTDVPLHVWLRDGTTEYGSGSHLVLMIMTSLIVWPILIVYVGILLFGRLVMKINRFREYLRPVYEAIHAPYKYNREFFFPAQLLVVVFCYILFCQIHEEHFSSFCIFTMILWIIYIFSAALFPPYKASWLNYLNLLIQFIALLIAILMWYLFFISNMNGLVLAFNFGTMLILLIFFAIVIGHVLWVKGKLKKLNLYFKARYSSLCQNSKRIYSAKRKQLWLNIEDSFFDSYSETREPLLSPD</sequence>
<dbReference type="InParanoid" id="A0A1X7TRB4"/>
<feature type="transmembrane region" description="Helical" evidence="1">
    <location>
        <begin position="199"/>
        <end position="220"/>
    </location>
</feature>
<feature type="transmembrane region" description="Helical" evidence="1">
    <location>
        <begin position="431"/>
        <end position="452"/>
    </location>
</feature>
<reference evidence="2" key="1">
    <citation type="submission" date="2017-05" db="UniProtKB">
        <authorList>
            <consortium name="EnsemblMetazoa"/>
        </authorList>
    </citation>
    <scope>IDENTIFICATION</scope>
</reference>
<name>A0A1X7TRB4_AMPQE</name>
<feature type="transmembrane region" description="Helical" evidence="1">
    <location>
        <begin position="494"/>
        <end position="516"/>
    </location>
</feature>
<accession>A0A1X7TRB4</accession>
<dbReference type="AlphaFoldDB" id="A0A1X7TRB4"/>
<evidence type="ECO:0000256" key="1">
    <source>
        <dbReference type="SAM" id="Phobius"/>
    </source>
</evidence>
<feature type="transmembrane region" description="Helical" evidence="1">
    <location>
        <begin position="459"/>
        <end position="482"/>
    </location>
</feature>
<protein>
    <recommendedName>
        <fullName evidence="3">TRP C-terminal domain-containing protein</fullName>
    </recommendedName>
</protein>
<keyword evidence="1" id="KW-1133">Transmembrane helix</keyword>
<dbReference type="EnsemblMetazoa" id="Aqu2.1.17343_001">
    <property type="protein sequence ID" value="Aqu2.1.17343_001"/>
    <property type="gene ID" value="Aqu2.1.17343"/>
</dbReference>
<keyword evidence="1" id="KW-0812">Transmembrane</keyword>
<dbReference type="OrthoDB" id="5989148at2759"/>
<feature type="transmembrane region" description="Helical" evidence="1">
    <location>
        <begin position="407"/>
        <end position="425"/>
    </location>
</feature>
<proteinExistence type="predicted"/>
<feature type="transmembrane region" description="Helical" evidence="1">
    <location>
        <begin position="295"/>
        <end position="316"/>
    </location>
</feature>
<feature type="transmembrane region" description="Helical" evidence="1">
    <location>
        <begin position="227"/>
        <end position="244"/>
    </location>
</feature>
<evidence type="ECO:0008006" key="3">
    <source>
        <dbReference type="Google" id="ProtNLM"/>
    </source>
</evidence>
<feature type="transmembrane region" description="Helical" evidence="1">
    <location>
        <begin position="353"/>
        <end position="377"/>
    </location>
</feature>
<feature type="transmembrane region" description="Helical" evidence="1">
    <location>
        <begin position="264"/>
        <end position="283"/>
    </location>
</feature>
<evidence type="ECO:0000313" key="2">
    <source>
        <dbReference type="EnsemblMetazoa" id="Aqu2.1.17343_001"/>
    </source>
</evidence>
<feature type="transmembrane region" description="Helical" evidence="1">
    <location>
        <begin position="173"/>
        <end position="193"/>
    </location>
</feature>